<dbReference type="Gene3D" id="3.80.10.10">
    <property type="entry name" value="Ribonuclease Inhibitor"/>
    <property type="match status" value="1"/>
</dbReference>
<dbReference type="Proteomes" id="UP000284702">
    <property type="component" value="Unassembled WGS sequence"/>
</dbReference>
<evidence type="ECO:0000256" key="1">
    <source>
        <dbReference type="ARBA" id="ARBA00022614"/>
    </source>
</evidence>
<comment type="caution">
    <text evidence="8">The sequence shown here is derived from an EMBL/GenBank/DDBJ whole genome shotgun (WGS) entry which is preliminary data.</text>
</comment>
<evidence type="ECO:0000256" key="2">
    <source>
        <dbReference type="ARBA" id="ARBA00022737"/>
    </source>
</evidence>
<evidence type="ECO:0000259" key="7">
    <source>
        <dbReference type="Pfam" id="PF00066"/>
    </source>
</evidence>
<dbReference type="PANTHER" id="PTHR48051:SF1">
    <property type="entry name" value="RAS SUPPRESSOR PROTEIN 1"/>
    <property type="match status" value="1"/>
</dbReference>
<keyword evidence="9" id="KW-1185">Reference proteome</keyword>
<gene>
    <name evidence="8" type="ORF">B5M09_004023</name>
</gene>
<proteinExistence type="predicted"/>
<evidence type="ECO:0000256" key="5">
    <source>
        <dbReference type="SAM" id="MobiDB-lite"/>
    </source>
</evidence>
<keyword evidence="4" id="KW-0325">Glycoprotein</keyword>
<organism evidence="8 9">
    <name type="scientific">Aphanomyces astaci</name>
    <name type="common">Crayfish plague agent</name>
    <dbReference type="NCBI Taxonomy" id="112090"/>
    <lineage>
        <taxon>Eukaryota</taxon>
        <taxon>Sar</taxon>
        <taxon>Stramenopiles</taxon>
        <taxon>Oomycota</taxon>
        <taxon>Saprolegniomycetes</taxon>
        <taxon>Saprolegniales</taxon>
        <taxon>Verrucalvaceae</taxon>
        <taxon>Aphanomyces</taxon>
    </lineage>
</organism>
<accession>A0A425BYJ3</accession>
<feature type="transmembrane region" description="Helical" evidence="6">
    <location>
        <begin position="167"/>
        <end position="186"/>
    </location>
</feature>
<dbReference type="Gene3D" id="3.30.300.320">
    <property type="match status" value="1"/>
</dbReference>
<feature type="transmembrane region" description="Helical" evidence="6">
    <location>
        <begin position="198"/>
        <end position="217"/>
    </location>
</feature>
<dbReference type="InterPro" id="IPR032675">
    <property type="entry name" value="LRR_dom_sf"/>
</dbReference>
<dbReference type="AlphaFoldDB" id="A0A425BYJ3"/>
<dbReference type="SUPFAM" id="SSF52058">
    <property type="entry name" value="L domain-like"/>
    <property type="match status" value="1"/>
</dbReference>
<evidence type="ECO:0000256" key="4">
    <source>
        <dbReference type="ARBA" id="ARBA00023180"/>
    </source>
</evidence>
<reference evidence="8" key="1">
    <citation type="submission" date="2018-07" db="EMBL/GenBank/DDBJ databases">
        <title>Annotation of Aphanomyces astaci genome assembly.</title>
        <authorList>
            <person name="Studholme D.J."/>
        </authorList>
    </citation>
    <scope>NUCLEOTIDE SEQUENCE [LARGE SCALE GENOMIC DNA]</scope>
    <source>
        <strain evidence="8">Pc</strain>
    </source>
</reference>
<protein>
    <recommendedName>
        <fullName evidence="7">LNR domain-containing protein</fullName>
    </recommendedName>
</protein>
<feature type="transmembrane region" description="Helical" evidence="6">
    <location>
        <begin position="62"/>
        <end position="85"/>
    </location>
</feature>
<dbReference type="PANTHER" id="PTHR48051">
    <property type="match status" value="1"/>
</dbReference>
<keyword evidence="1" id="KW-0433">Leucine-rich repeat</keyword>
<evidence type="ECO:0000256" key="6">
    <source>
        <dbReference type="SAM" id="Phobius"/>
    </source>
</evidence>
<dbReference type="GO" id="GO:0005737">
    <property type="term" value="C:cytoplasm"/>
    <property type="evidence" value="ECO:0007669"/>
    <property type="project" value="TreeGrafter"/>
</dbReference>
<dbReference type="InterPro" id="IPR050216">
    <property type="entry name" value="LRR_domain-containing"/>
</dbReference>
<keyword evidence="6" id="KW-0812">Transmembrane</keyword>
<evidence type="ECO:0000313" key="9">
    <source>
        <dbReference type="Proteomes" id="UP000284702"/>
    </source>
</evidence>
<dbReference type="InterPro" id="IPR000800">
    <property type="entry name" value="Notch_dom"/>
</dbReference>
<evidence type="ECO:0000256" key="3">
    <source>
        <dbReference type="ARBA" id="ARBA00023157"/>
    </source>
</evidence>
<keyword evidence="3" id="KW-1015">Disulfide bond</keyword>
<feature type="region of interest" description="Disordered" evidence="5">
    <location>
        <begin position="280"/>
        <end position="301"/>
    </location>
</feature>
<name>A0A425BYJ3_APHAT</name>
<feature type="domain" description="LNR" evidence="7">
    <location>
        <begin position="619"/>
        <end position="650"/>
    </location>
</feature>
<dbReference type="VEuPathDB" id="FungiDB:H257_02505"/>
<dbReference type="Pfam" id="PF00066">
    <property type="entry name" value="Notch"/>
    <property type="match status" value="1"/>
</dbReference>
<dbReference type="EMBL" id="MZMZ02006216">
    <property type="protein sequence ID" value="RQM09826.1"/>
    <property type="molecule type" value="Genomic_DNA"/>
</dbReference>
<keyword evidence="6" id="KW-1133">Transmembrane helix</keyword>
<evidence type="ECO:0000313" key="8">
    <source>
        <dbReference type="EMBL" id="RQM09826.1"/>
    </source>
</evidence>
<keyword evidence="2" id="KW-0677">Repeat</keyword>
<feature type="transmembrane region" description="Helical" evidence="6">
    <location>
        <begin position="27"/>
        <end position="50"/>
    </location>
</feature>
<sequence>MKSIAVLPGKPRPLSGQSSSTRVQRGVHAFACVKHVVCAWYFTMLSFVFFKLSPSSVAAINAYAPLVTGCTYGLLALLHFGFVAASCRRSSSSSGSSSSMLFRRMSSIIPEYRPTTTSQASPWLSILTRCPRVSGDAIMLGLLTVELVCQNYKAFQVTRYAIDKWFVFAYVSCVVLNCVVSPWFLLGRRHSSAKKRVFLSWFNSVIGFCLSCVLPIVGIFPPVLEFLLVDWTLSSDYLWYTRVLLLSRIIVPSSPTDYVVKFVMDVNTLVSLRRLTGAMSRREDTAPPPPRKTVARSGLWSKHSTGRETTLAKNATRVPHVRRSPLVVVYVSCSVTWGVTLWGLCIQALFFRQPCPPTCQAATTPLVDMTCHCKYLHINCHSLHNESLDVDTQLDPQDVGSTLFVLQVSRCDVRRGIPSATLAHQQSLGAMIFQFTKMRAWEGTLPATIMSLQLRQCDFDAMPAILQTKLPPLLTNLLVESTPLSTLPSNLDHIWQPLTNVFFFNTSLTTIPDAITKLSNLQTLYVTNNRLTDLATTWQTQLNDMSQFNRLDVGGNFLTQVPATLRPDIMLDLSCNPIAALPSGFDVARLTSKMVAMGETTYCNSTTNVMVMAGCEPATCATGCVLWAVGDRLCDLACFNAACEFDRGDCHAYGL</sequence>
<keyword evidence="6" id="KW-0472">Membrane</keyword>